<reference evidence="1" key="1">
    <citation type="journal article" date="2023" name="Mol. Phylogenet. Evol.">
        <title>Genome-scale phylogeny and comparative genomics of the fungal order Sordariales.</title>
        <authorList>
            <person name="Hensen N."/>
            <person name="Bonometti L."/>
            <person name="Westerberg I."/>
            <person name="Brannstrom I.O."/>
            <person name="Guillou S."/>
            <person name="Cros-Aarteil S."/>
            <person name="Calhoun S."/>
            <person name="Haridas S."/>
            <person name="Kuo A."/>
            <person name="Mondo S."/>
            <person name="Pangilinan J."/>
            <person name="Riley R."/>
            <person name="LaButti K."/>
            <person name="Andreopoulos B."/>
            <person name="Lipzen A."/>
            <person name="Chen C."/>
            <person name="Yan M."/>
            <person name="Daum C."/>
            <person name="Ng V."/>
            <person name="Clum A."/>
            <person name="Steindorff A."/>
            <person name="Ohm R.A."/>
            <person name="Martin F."/>
            <person name="Silar P."/>
            <person name="Natvig D.O."/>
            <person name="Lalanne C."/>
            <person name="Gautier V."/>
            <person name="Ament-Velasquez S.L."/>
            <person name="Kruys A."/>
            <person name="Hutchinson M.I."/>
            <person name="Powell A.J."/>
            <person name="Barry K."/>
            <person name="Miller A.N."/>
            <person name="Grigoriev I.V."/>
            <person name="Debuchy R."/>
            <person name="Gladieux P."/>
            <person name="Hiltunen Thoren M."/>
            <person name="Johannesson H."/>
        </authorList>
    </citation>
    <scope>NUCLEOTIDE SEQUENCE</scope>
    <source>
        <strain evidence="1">CBS 359.72</strain>
    </source>
</reference>
<comment type="caution">
    <text evidence="1">The sequence shown here is derived from an EMBL/GenBank/DDBJ whole genome shotgun (WGS) entry which is preliminary data.</text>
</comment>
<accession>A0AAN7CSR0</accession>
<gene>
    <name evidence="1" type="ORF">C7999DRAFT_33463</name>
</gene>
<dbReference type="EMBL" id="MU857681">
    <property type="protein sequence ID" value="KAK4246158.1"/>
    <property type="molecule type" value="Genomic_DNA"/>
</dbReference>
<keyword evidence="2" id="KW-1185">Reference proteome</keyword>
<proteinExistence type="predicted"/>
<dbReference type="Proteomes" id="UP001303647">
    <property type="component" value="Unassembled WGS sequence"/>
</dbReference>
<evidence type="ECO:0000313" key="1">
    <source>
        <dbReference type="EMBL" id="KAK4246158.1"/>
    </source>
</evidence>
<organism evidence="1 2">
    <name type="scientific">Corynascus novoguineensis</name>
    <dbReference type="NCBI Taxonomy" id="1126955"/>
    <lineage>
        <taxon>Eukaryota</taxon>
        <taxon>Fungi</taxon>
        <taxon>Dikarya</taxon>
        <taxon>Ascomycota</taxon>
        <taxon>Pezizomycotina</taxon>
        <taxon>Sordariomycetes</taxon>
        <taxon>Sordariomycetidae</taxon>
        <taxon>Sordariales</taxon>
        <taxon>Chaetomiaceae</taxon>
        <taxon>Corynascus</taxon>
    </lineage>
</organism>
<evidence type="ECO:0000313" key="2">
    <source>
        <dbReference type="Proteomes" id="UP001303647"/>
    </source>
</evidence>
<name>A0AAN7CSR0_9PEZI</name>
<reference evidence="1" key="2">
    <citation type="submission" date="2023-05" db="EMBL/GenBank/DDBJ databases">
        <authorList>
            <consortium name="Lawrence Berkeley National Laboratory"/>
            <person name="Steindorff A."/>
            <person name="Hensen N."/>
            <person name="Bonometti L."/>
            <person name="Westerberg I."/>
            <person name="Brannstrom I.O."/>
            <person name="Guillou S."/>
            <person name="Cros-Aarteil S."/>
            <person name="Calhoun S."/>
            <person name="Haridas S."/>
            <person name="Kuo A."/>
            <person name="Mondo S."/>
            <person name="Pangilinan J."/>
            <person name="Riley R."/>
            <person name="Labutti K."/>
            <person name="Andreopoulos B."/>
            <person name="Lipzen A."/>
            <person name="Chen C."/>
            <person name="Yanf M."/>
            <person name="Daum C."/>
            <person name="Ng V."/>
            <person name="Clum A."/>
            <person name="Ohm R."/>
            <person name="Martin F."/>
            <person name="Silar P."/>
            <person name="Natvig D."/>
            <person name="Lalanne C."/>
            <person name="Gautier V."/>
            <person name="Ament-Velasquez S.L."/>
            <person name="Kruys A."/>
            <person name="Hutchinson M.I."/>
            <person name="Powell A.J."/>
            <person name="Barry K."/>
            <person name="Miller A.N."/>
            <person name="Grigoriev I.V."/>
            <person name="Debuchy R."/>
            <person name="Gladieux P."/>
            <person name="Thoren M.H."/>
            <person name="Johannesson H."/>
        </authorList>
    </citation>
    <scope>NUCLEOTIDE SEQUENCE</scope>
    <source>
        <strain evidence="1">CBS 359.72</strain>
    </source>
</reference>
<dbReference type="AlphaFoldDB" id="A0AAN7CSR0"/>
<sequence>MRSALGLLRDLLRLETTEMTAFVILCFSSYVSDFLQHHPDVLEPDLAQVKARVRLTLTHPPVRWLWTQKTVDTRRVWRQDEHAAAFVLRVLEYLYMWGNCPKDWYTEFVVDQIHQRLCILQSLFLGNGTWVGDRALQNKLGTALEDAMEIVNPSPSSALYVYN</sequence>
<protein>
    <submittedName>
        <fullName evidence="1">Uncharacterized protein</fullName>
    </submittedName>
</protein>